<accession>A0AAV5FAL3</accession>
<dbReference type="Proteomes" id="UP001054889">
    <property type="component" value="Unassembled WGS sequence"/>
</dbReference>
<keyword evidence="2" id="KW-1185">Reference proteome</keyword>
<evidence type="ECO:0000313" key="1">
    <source>
        <dbReference type="EMBL" id="GJN32684.1"/>
    </source>
</evidence>
<dbReference type="AlphaFoldDB" id="A0AAV5FAL3"/>
<dbReference type="InterPro" id="IPR036047">
    <property type="entry name" value="F-box-like_dom_sf"/>
</dbReference>
<comment type="caution">
    <text evidence="1">The sequence shown here is derived from an EMBL/GenBank/DDBJ whole genome shotgun (WGS) entry which is preliminary data.</text>
</comment>
<dbReference type="EMBL" id="BQKI01000084">
    <property type="protein sequence ID" value="GJN32684.1"/>
    <property type="molecule type" value="Genomic_DNA"/>
</dbReference>
<protein>
    <recommendedName>
        <fullName evidence="3">F-box domain-containing protein</fullName>
    </recommendedName>
</protein>
<reference evidence="1" key="2">
    <citation type="submission" date="2021-12" db="EMBL/GenBank/DDBJ databases">
        <title>Resequencing data analysis of finger millet.</title>
        <authorList>
            <person name="Hatakeyama M."/>
            <person name="Aluri S."/>
            <person name="Balachadran M.T."/>
            <person name="Sivarajan S.R."/>
            <person name="Poveda L."/>
            <person name="Shimizu-Inatsugi R."/>
            <person name="Schlapbach R."/>
            <person name="Sreeman S.M."/>
            <person name="Shimizu K.K."/>
        </authorList>
    </citation>
    <scope>NUCLEOTIDE SEQUENCE</scope>
</reference>
<evidence type="ECO:0008006" key="3">
    <source>
        <dbReference type="Google" id="ProtNLM"/>
    </source>
</evidence>
<organism evidence="1 2">
    <name type="scientific">Eleusine coracana subsp. coracana</name>
    <dbReference type="NCBI Taxonomy" id="191504"/>
    <lineage>
        <taxon>Eukaryota</taxon>
        <taxon>Viridiplantae</taxon>
        <taxon>Streptophyta</taxon>
        <taxon>Embryophyta</taxon>
        <taxon>Tracheophyta</taxon>
        <taxon>Spermatophyta</taxon>
        <taxon>Magnoliopsida</taxon>
        <taxon>Liliopsida</taxon>
        <taxon>Poales</taxon>
        <taxon>Poaceae</taxon>
        <taxon>PACMAD clade</taxon>
        <taxon>Chloridoideae</taxon>
        <taxon>Cynodonteae</taxon>
        <taxon>Eleusininae</taxon>
        <taxon>Eleusine</taxon>
    </lineage>
</organism>
<sequence>MASPAAALTDDIVTEILLRLPEPADLVRASAACVPYRRLATDRAFLRRYRALHPPPLLGFLDHNGFHPALSPHAAAPVARAVSLAADFSFSFLPSPADRWIVRDARGGRVLLDRAPEDDGGEGSPVSTEVAVCDPLHRRCVVLPPIPDDLAASVEHPVRVEFDRWCEAFLVPRADDGTDAGDETSFEVIWMAQCKAKLVAFAFSSATGQWRAVASLLWRDLRSGAGPVRPVIYGRQYAHGCFYWTMDWHWPNKLLVLDTRRMAFSVADLPPDCKRRRIAIVEAGEGGVGMFTLRDHVADGEVSLHYTVRQDGSSHWQMEKIIPLDPAFRHYIRGATERYVLLLRFPEDLSSSGVHVSSSEEGIDLECFSLDVKTLQLEKPICIYEKCYRYDQSGRLRMAQFCLKLKTLVRKIGKEELPDL</sequence>
<name>A0AAV5FAL3_ELECO</name>
<reference evidence="1" key="1">
    <citation type="journal article" date="2018" name="DNA Res.">
        <title>Multiple hybrid de novo genome assembly of finger millet, an orphan allotetraploid crop.</title>
        <authorList>
            <person name="Hatakeyama M."/>
            <person name="Aluri S."/>
            <person name="Balachadran M.T."/>
            <person name="Sivarajan S.R."/>
            <person name="Patrignani A."/>
            <person name="Gruter S."/>
            <person name="Poveda L."/>
            <person name="Shimizu-Inatsugi R."/>
            <person name="Baeten J."/>
            <person name="Francoijs K.J."/>
            <person name="Nataraja K.N."/>
            <person name="Reddy Y.A.N."/>
            <person name="Phadnis S."/>
            <person name="Ravikumar R.L."/>
            <person name="Schlapbach R."/>
            <person name="Sreeman S.M."/>
            <person name="Shimizu K.K."/>
        </authorList>
    </citation>
    <scope>NUCLEOTIDE SEQUENCE</scope>
</reference>
<dbReference type="SUPFAM" id="SSF81383">
    <property type="entry name" value="F-box domain"/>
    <property type="match status" value="1"/>
</dbReference>
<dbReference type="PANTHER" id="PTHR31264:SF3">
    <property type="entry name" value="OS07G0554100 PROTEIN"/>
    <property type="match status" value="1"/>
</dbReference>
<evidence type="ECO:0000313" key="2">
    <source>
        <dbReference type="Proteomes" id="UP001054889"/>
    </source>
</evidence>
<proteinExistence type="predicted"/>
<dbReference type="PANTHER" id="PTHR31264">
    <property type="entry name" value="OS07G0554500 PROTEIN-RELATED"/>
    <property type="match status" value="1"/>
</dbReference>
<gene>
    <name evidence="1" type="primary">gb21206</name>
    <name evidence="1" type="ORF">PR202_gb21206</name>
</gene>